<evidence type="ECO:0000256" key="1">
    <source>
        <dbReference type="ARBA" id="ARBA00003326"/>
    </source>
</evidence>
<dbReference type="InterPro" id="IPR018933">
    <property type="entry name" value="Netrin_module_non-TIMP"/>
</dbReference>
<comment type="subunit">
    <text evidence="17">During pregnancy, C3dg exists as a complex (probably a 2:2:2 heterohexamer) with AGT and the proform of PRG2. Interacts with CR2 (via the N-terminal Sushi domains 1 and 2).</text>
</comment>
<dbReference type="SUPFAM" id="SSF50242">
    <property type="entry name" value="TIMP-like"/>
    <property type="match status" value="1"/>
</dbReference>
<dbReference type="Pfam" id="PF17791">
    <property type="entry name" value="MG3"/>
    <property type="match status" value="1"/>
</dbReference>
<dbReference type="InterPro" id="IPR048848">
    <property type="entry name" value="C3_CUB2"/>
</dbReference>
<dbReference type="SMART" id="SM01359">
    <property type="entry name" value="A2M_N_2"/>
    <property type="match status" value="1"/>
</dbReference>
<keyword evidence="6" id="KW-0597">Phosphoprotein</keyword>
<evidence type="ECO:0000256" key="11">
    <source>
        <dbReference type="ARBA" id="ARBA00022966"/>
    </source>
</evidence>
<dbReference type="InterPro" id="IPR002890">
    <property type="entry name" value="MG2"/>
</dbReference>
<dbReference type="Pfam" id="PF07677">
    <property type="entry name" value="A2M_recep"/>
    <property type="match status" value="1"/>
</dbReference>
<dbReference type="GO" id="GO:0006957">
    <property type="term" value="P:complement activation, alternative pathway"/>
    <property type="evidence" value="ECO:0007669"/>
    <property type="project" value="UniProtKB-KW"/>
</dbReference>
<evidence type="ECO:0000256" key="12">
    <source>
        <dbReference type="ARBA" id="ARBA00023157"/>
    </source>
</evidence>
<feature type="signal peptide" evidence="19">
    <location>
        <begin position="1"/>
        <end position="22"/>
    </location>
</feature>
<dbReference type="InterPro" id="IPR008993">
    <property type="entry name" value="TIMP-like_OB-fold"/>
</dbReference>
<keyword evidence="10" id="KW-0180">Complement pathway</keyword>
<evidence type="ECO:0000256" key="2">
    <source>
        <dbReference type="ARBA" id="ARBA00004241"/>
    </source>
</evidence>
<dbReference type="SUPFAM" id="SSF47686">
    <property type="entry name" value="Anaphylotoxins (complement system)"/>
    <property type="match status" value="1"/>
</dbReference>
<comment type="function">
    <text evidence="1">Acts as a chemoattractant for neutrophils in chronic inflammation.</text>
</comment>
<dbReference type="FunFam" id="2.60.40.1940:FF:000001">
    <property type="entry name" value="Complement component C3"/>
    <property type="match status" value="1"/>
</dbReference>
<dbReference type="Gene3D" id="2.60.120.1540">
    <property type="match status" value="1"/>
</dbReference>
<dbReference type="Pfam" id="PF07703">
    <property type="entry name" value="A2M_BRD"/>
    <property type="match status" value="1"/>
</dbReference>
<dbReference type="InterPro" id="IPR036595">
    <property type="entry name" value="A-macroglobulin_rcpt-bd_sf"/>
</dbReference>
<evidence type="ECO:0000256" key="13">
    <source>
        <dbReference type="ARBA" id="ARBA00023162"/>
    </source>
</evidence>
<evidence type="ECO:0000256" key="16">
    <source>
        <dbReference type="ARBA" id="ARBA00093400"/>
    </source>
</evidence>
<comment type="subunit">
    <text evidence="18">Interacts with CFH. Interacts with CR2.</text>
</comment>
<dbReference type="InterPro" id="IPR049466">
    <property type="entry name" value="C3_CUB1"/>
</dbReference>
<dbReference type="InterPro" id="IPR047565">
    <property type="entry name" value="Alpha-macroglob_thiol-ester_cl"/>
</dbReference>
<dbReference type="InterPro" id="IPR041555">
    <property type="entry name" value="MG3"/>
</dbReference>
<dbReference type="SMART" id="SM01419">
    <property type="entry name" value="Thiol-ester_cl"/>
    <property type="match status" value="1"/>
</dbReference>
<dbReference type="InterPro" id="IPR050473">
    <property type="entry name" value="A2M/Complement_sys"/>
</dbReference>
<dbReference type="InterPro" id="IPR041425">
    <property type="entry name" value="C3/4/5_MG1"/>
</dbReference>
<evidence type="ECO:0000259" key="20">
    <source>
        <dbReference type="PROSITE" id="PS01178"/>
    </source>
</evidence>
<dbReference type="FunFam" id="2.60.40.1930:FF:000008">
    <property type="entry name" value="Complement C3"/>
    <property type="match status" value="1"/>
</dbReference>
<evidence type="ECO:0000256" key="14">
    <source>
        <dbReference type="ARBA" id="ARBA00023198"/>
    </source>
</evidence>
<dbReference type="SMART" id="SM01360">
    <property type="entry name" value="A2M"/>
    <property type="match status" value="1"/>
</dbReference>
<dbReference type="Pfam" id="PF17790">
    <property type="entry name" value="MG1"/>
    <property type="match status" value="1"/>
</dbReference>
<dbReference type="Gene3D" id="2.60.40.1930">
    <property type="match status" value="3"/>
</dbReference>
<evidence type="ECO:0000256" key="4">
    <source>
        <dbReference type="ARBA" id="ARBA00017018"/>
    </source>
</evidence>
<dbReference type="Pfam" id="PF01759">
    <property type="entry name" value="NTR"/>
    <property type="match status" value="1"/>
</dbReference>
<dbReference type="FunFam" id="2.60.40.1930:FF:000006">
    <property type="entry name" value="Complement C3"/>
    <property type="match status" value="1"/>
</dbReference>
<dbReference type="Pfam" id="PF17789">
    <property type="entry name" value="MG4"/>
    <property type="match status" value="1"/>
</dbReference>
<name>A0A8C9JJW9_PANTA</name>
<dbReference type="Gene3D" id="2.20.130.20">
    <property type="match status" value="1"/>
</dbReference>
<dbReference type="InterPro" id="IPR001134">
    <property type="entry name" value="Netrin_domain"/>
</dbReference>
<dbReference type="Pfam" id="PF01821">
    <property type="entry name" value="ANATO"/>
    <property type="match status" value="1"/>
</dbReference>
<evidence type="ECO:0000256" key="5">
    <source>
        <dbReference type="ARBA" id="ARBA00022525"/>
    </source>
</evidence>
<feature type="chain" id="PRO_5034155057" description="Complement C3" evidence="19">
    <location>
        <begin position="23"/>
        <end position="1659"/>
    </location>
</feature>
<evidence type="ECO:0000256" key="7">
    <source>
        <dbReference type="ARBA" id="ARBA00022588"/>
    </source>
</evidence>
<sequence>MGSASGPSLLLLLLTALPLAPGDPMFSMITPNILRLENEEKVLLEAHDYGGNLAVTVSVYDFPDRKLSLSSGNTDLTKDNDHMSTVNIKIPANWELTSGKGKKFVTVQADFGGTMVEKVVLVSFQSGYLFIQTNKPIYTPGSTVLYRIFTVDNDLLPVGRTVIVSIQTPDGVPIKRDFLSSGRLFGISSLSWNIPEQVNTGQWKIEAHYEDAPQQVFSAEFEVKEYVLPSFEVQVEPTEKFYYIDDPQGLEVTITARLLYGKNVDGIAFVIFGVQDGEQRISLPQSLTRVQVNDGSGEARLERKVLLSGVEPSGADALVGKSLYVSVTVILHSGSDMVEAERSGIPIVTSPYQIHFTKTSKFFKPGMPFDLMVFVTNPDGSPARNIPVVTQYSKSRSFTQEDGVAKLIINTHKTFRSLPITVSTRKDGIPESRQTNRTMNAQPYSTMSNNYLHISVPRVELKPGEDLNVNFHLRIDPTTTQENNIRYFTYLVMNKGKLLKVERQTRESGQDMYVLPLTITEDFIPSFRLVAYYTFINNNGQREVVADSVWMDVKDSCVGKLVVKGGKKEEKVYPPGQLLTIKIEGDQGSRVGLVAVDKGTFVLNRNRLTQSKIWNMVEKADIGCTPGSGKDYAGVFTDAGLAFQTNTNLQTPDRTGEDPECPKPDAWRRRSVMLLEKRMDKAGQYPKQLRKCCEHGMRENPMKFSCERRARFIQHEASCVKAFLDCCNRIGHTHSALLGLTQSDLDEDIILEEEIVSRSQFPGSWLWRIEELTEPEKDGISTKTMNIFLKDSITTWEILAVSLSNKKGICVADPYEVTVMQDFFIDLRLPYSVVRNEQVEIRAVLYNYQDVGELKGRVELLYNPAFCSLATAKKPYQQILNIPAKSSIAVPFLIVPLKVGLHNVEVKAAVNNHFISDGVMKTLKVVPEGIRVDKTVAVHTLDPENRGQNGVQREEVHAADLSDQVPDTDSETRILLQGTPVAQLTEDAINVERLNHLIVTPSGSGEQNMKSMTPTVIAVHYLDQTEQWDKLGPTKRKEALQLIKKGYSQQLAYRQDNSAFAAFQNRKASTWLTAYVVKVFSLAANLIAVQASVICEAVKWLILQRQKPDGVFQEDSPVIAQEMTGGYQENKEKDVSLTAFVLIALEEAKDICNDQFNSLERSMYKAGDYLEAHYRNLRRPYSVAIAGYALARLGRLKEDLLEKFLSAAQDKTQWEEPGKKLYSMEATSYALLALLLLKEFDSVLPVANWLKEQREYGGILHRYGSTQATYMVFQALAQFQKCVPDHKDLNLDVSIELPSHSSVIKYRIFWESASLQRSAETKKNEDFVVTAKGKGQGTLSVVTMYHAKLKSKRTCKKFDLRVDIRRAPEDVKRPQEALDTMILDICTRYLGEQDATMSILDISMMTGFSPDTGDLHQLSNVIGRYVSLCDMNNKNTVTIYLDKISHDQEDCLTLKLHQYFNMGLIQPGSVKVYSYYNLDENCIQFYHPDKEDGLLSKHCHTDVCRCGEENCFMHPMDEKITLDDRLDKACEPGVDYGEWARASVCVTGCECPWLHMAIRQAVVAGPPRRPCLWVGQERRFISHIKCREALKLQEGKHYLMWGMSADLWGEKPNISYIIRKDTWVELWPESDECQDEENEKLCQDLASFAENMVVFGCPN</sequence>
<keyword evidence="9 19" id="KW-0732">Signal</keyword>
<evidence type="ECO:0000256" key="18">
    <source>
        <dbReference type="ARBA" id="ARBA00093555"/>
    </source>
</evidence>
<dbReference type="InterPro" id="IPR008930">
    <property type="entry name" value="Terpenoid_cyclase/PrenylTrfase"/>
</dbReference>
<dbReference type="FunFam" id="1.20.91.20:FF:000001">
    <property type="entry name" value="Complement C3"/>
    <property type="match status" value="1"/>
</dbReference>
<comment type="function">
    <text evidence="16">Adipogenic hormone that stimulates triglyceride synthesis and glucose transport in adipocytes, regulating fat storage and playing a role in postprandial triglyceride clearance. Appears to stimulate triglyceride synthesis via activation of the PLC, MAPK and AKT signaling pathways. Acts by binding to its receptor, C5AR2, activating G protein-coupled receptor signaling, promoting the phosphorylation, ARRB2-mediated internalization and endocytosis of C5AR2.</text>
</comment>
<reference evidence="22" key="1">
    <citation type="submission" date="2025-08" db="UniProtKB">
        <authorList>
            <consortium name="Ensembl"/>
        </authorList>
    </citation>
    <scope>IDENTIFICATION</scope>
</reference>
<dbReference type="InterPro" id="IPR011625">
    <property type="entry name" value="A2M_N_BRD"/>
</dbReference>
<dbReference type="Pfam" id="PF21406">
    <property type="entry name" value="C3_CUB1"/>
    <property type="match status" value="1"/>
</dbReference>
<dbReference type="CDD" id="cd02896">
    <property type="entry name" value="complement_C3_C4_C5"/>
    <property type="match status" value="1"/>
</dbReference>
<comment type="subcellular location">
    <subcellularLocation>
        <location evidence="2">Cell surface</location>
    </subcellularLocation>
    <subcellularLocation>
        <location evidence="3">Secreted</location>
    </subcellularLocation>
</comment>
<dbReference type="FunFam" id="2.60.40.10:FF:000155">
    <property type="entry name" value="complement C3 isoform X1"/>
    <property type="match status" value="1"/>
</dbReference>
<dbReference type="SUPFAM" id="SSF48239">
    <property type="entry name" value="Terpenoid cyclases/Protein prenyltransferases"/>
    <property type="match status" value="1"/>
</dbReference>
<dbReference type="Pfam" id="PF07678">
    <property type="entry name" value="TED_complement"/>
    <property type="match status" value="1"/>
</dbReference>
<comment type="function">
    <text evidence="15">Mediator of local inflammatory process released following cleavage by C3 convertase. Acts by binding to its receptor, C3AR1, activating G protein-coupled receptor signaling, promoting the phosphorylation, ARRB2-mediated internalization and endocytosis of C3AR1. C3a anaphylatoxin stimulates the activation of immune cells such as mast cells and basophilic leukocytes to release inflammation agents, such as cytokines, chemokines and histamine, which promote inflammation development. Also acts as potent chemoattractant for the migration of macrophages and neutrophils to the inflamed tissues, resulting in neutralization of the inflammatory triggers by multiple ways, such as phagocytosis and generation of reactive oxidants.</text>
</comment>
<dbReference type="InterPro" id="IPR040839">
    <property type="entry name" value="MG4"/>
</dbReference>
<dbReference type="GO" id="GO:0009986">
    <property type="term" value="C:cell surface"/>
    <property type="evidence" value="ECO:0007669"/>
    <property type="project" value="UniProtKB-SubCell"/>
</dbReference>
<reference evidence="22" key="2">
    <citation type="submission" date="2025-09" db="UniProtKB">
        <authorList>
            <consortium name="Ensembl"/>
        </authorList>
    </citation>
    <scope>IDENTIFICATION</scope>
</reference>
<dbReference type="GO" id="GO:0005615">
    <property type="term" value="C:extracellular space"/>
    <property type="evidence" value="ECO:0007669"/>
    <property type="project" value="InterPro"/>
</dbReference>
<dbReference type="GeneTree" id="ENSGT00940000154063"/>
<dbReference type="InterPro" id="IPR011626">
    <property type="entry name" value="Alpha-macroglobulin_TED"/>
</dbReference>
<keyword evidence="23" id="KW-1185">Reference proteome</keyword>
<evidence type="ECO:0000313" key="22">
    <source>
        <dbReference type="Ensembl" id="ENSPTIP00000008923.1"/>
    </source>
</evidence>
<evidence type="ECO:0000256" key="17">
    <source>
        <dbReference type="ARBA" id="ARBA00093492"/>
    </source>
</evidence>
<dbReference type="GO" id="GO:0006954">
    <property type="term" value="P:inflammatory response"/>
    <property type="evidence" value="ECO:0007669"/>
    <property type="project" value="UniProtKB-KW"/>
</dbReference>
<dbReference type="Pfam" id="PF00207">
    <property type="entry name" value="A2M"/>
    <property type="match status" value="1"/>
</dbReference>
<dbReference type="GO" id="GO:0006958">
    <property type="term" value="P:complement activation, classical pathway"/>
    <property type="evidence" value="ECO:0007669"/>
    <property type="project" value="UniProtKB-KW"/>
</dbReference>
<dbReference type="SMART" id="SM00643">
    <property type="entry name" value="C345C"/>
    <property type="match status" value="1"/>
</dbReference>
<keyword evidence="12" id="KW-1015">Disulfide bond</keyword>
<dbReference type="Gene3D" id="1.50.10.20">
    <property type="match status" value="1"/>
</dbReference>
<dbReference type="FunFam" id="2.40.50.120:FF:000013">
    <property type="entry name" value="Complement C3"/>
    <property type="match status" value="1"/>
</dbReference>
<dbReference type="Proteomes" id="UP000675900">
    <property type="component" value="Unassembled WGS sequence"/>
</dbReference>
<dbReference type="SMART" id="SM00104">
    <property type="entry name" value="ANATO"/>
    <property type="match status" value="1"/>
</dbReference>
<dbReference type="PANTHER" id="PTHR11412:SF81">
    <property type="entry name" value="COMPLEMENT C3"/>
    <property type="match status" value="1"/>
</dbReference>
<dbReference type="Gene3D" id="2.40.50.120">
    <property type="match status" value="1"/>
</dbReference>
<dbReference type="Gene3D" id="2.60.40.10">
    <property type="entry name" value="Immunoglobulins"/>
    <property type="match status" value="2"/>
</dbReference>
<dbReference type="GO" id="GO:0004866">
    <property type="term" value="F:endopeptidase inhibitor activity"/>
    <property type="evidence" value="ECO:0007669"/>
    <property type="project" value="InterPro"/>
</dbReference>
<dbReference type="PROSITE" id="PS50189">
    <property type="entry name" value="NTR"/>
    <property type="match status" value="1"/>
</dbReference>
<evidence type="ECO:0000313" key="23">
    <source>
        <dbReference type="Proteomes" id="UP000675900"/>
    </source>
</evidence>
<dbReference type="Gene3D" id="1.20.91.20">
    <property type="entry name" value="Anaphylotoxins (complement system)"/>
    <property type="match status" value="1"/>
</dbReference>
<evidence type="ECO:0000259" key="21">
    <source>
        <dbReference type="PROSITE" id="PS50189"/>
    </source>
</evidence>
<keyword evidence="14" id="KW-0395">Inflammatory response</keyword>
<feature type="domain" description="Anaphylatoxin-like" evidence="20">
    <location>
        <begin position="692"/>
        <end position="727"/>
    </location>
</feature>
<dbReference type="PANTHER" id="PTHR11412">
    <property type="entry name" value="MACROGLOBULIN / COMPLEMENT"/>
    <property type="match status" value="1"/>
</dbReference>
<keyword evidence="13" id="KW-0179">Complement alternate pathway</keyword>
<dbReference type="FunFam" id="1.50.10.20:FF:000008">
    <property type="entry name" value="Complement C3"/>
    <property type="match status" value="1"/>
</dbReference>
<feature type="domain" description="NTR" evidence="21">
    <location>
        <begin position="1511"/>
        <end position="1657"/>
    </location>
</feature>
<dbReference type="SMART" id="SM01361">
    <property type="entry name" value="A2M_recep"/>
    <property type="match status" value="1"/>
</dbReference>
<dbReference type="InterPro" id="IPR001599">
    <property type="entry name" value="Macroglobln_a2"/>
</dbReference>
<evidence type="ECO:0000256" key="6">
    <source>
        <dbReference type="ARBA" id="ARBA00022553"/>
    </source>
</evidence>
<dbReference type="Ensembl" id="ENSPTIT00000012825.1">
    <property type="protein sequence ID" value="ENSPTIP00000008923.1"/>
    <property type="gene ID" value="ENSPTIG00000010121.1"/>
</dbReference>
<protein>
    <recommendedName>
        <fullName evidence="4">Complement C3</fullName>
    </recommendedName>
</protein>
<evidence type="ECO:0000256" key="8">
    <source>
        <dbReference type="ARBA" id="ARBA00022685"/>
    </source>
</evidence>
<accession>A0A8C9JJW9</accession>
<dbReference type="CDD" id="cd00017">
    <property type="entry name" value="ANATO"/>
    <property type="match status" value="1"/>
</dbReference>
<dbReference type="Pfam" id="PF01835">
    <property type="entry name" value="MG2"/>
    <property type="match status" value="1"/>
</dbReference>
<proteinExistence type="predicted"/>
<evidence type="ECO:0000256" key="19">
    <source>
        <dbReference type="SAM" id="SignalP"/>
    </source>
</evidence>
<dbReference type="Pfam" id="PF21308">
    <property type="entry name" value="C3_CUB2"/>
    <property type="match status" value="1"/>
</dbReference>
<keyword evidence="7" id="KW-0391">Immunity</keyword>
<keyword evidence="11" id="KW-0882">Thioester bond</keyword>
<dbReference type="FunFam" id="2.60.40.10:FF:001013">
    <property type="entry name" value="Complement C3"/>
    <property type="match status" value="1"/>
</dbReference>
<dbReference type="Gene3D" id="6.20.50.160">
    <property type="match status" value="1"/>
</dbReference>
<keyword evidence="5" id="KW-0964">Secreted</keyword>
<keyword evidence="7" id="KW-0399">Innate immunity</keyword>
<organism evidence="22 23">
    <name type="scientific">Panthera tigris altaica</name>
    <name type="common">Siberian tiger</name>
    <dbReference type="NCBI Taxonomy" id="74533"/>
    <lineage>
        <taxon>Eukaryota</taxon>
        <taxon>Metazoa</taxon>
        <taxon>Chordata</taxon>
        <taxon>Craniata</taxon>
        <taxon>Vertebrata</taxon>
        <taxon>Euteleostomi</taxon>
        <taxon>Mammalia</taxon>
        <taxon>Eutheria</taxon>
        <taxon>Laurasiatheria</taxon>
        <taxon>Carnivora</taxon>
        <taxon>Feliformia</taxon>
        <taxon>Felidae</taxon>
        <taxon>Pantherinae</taxon>
        <taxon>Panthera</taxon>
    </lineage>
</organism>
<evidence type="ECO:0000256" key="3">
    <source>
        <dbReference type="ARBA" id="ARBA00004613"/>
    </source>
</evidence>
<keyword evidence="8" id="KW-0165">Cleavage on pair of basic residues</keyword>
<dbReference type="InterPro" id="IPR013783">
    <property type="entry name" value="Ig-like_fold"/>
</dbReference>
<dbReference type="InterPro" id="IPR018081">
    <property type="entry name" value="Anaphylatoxin_comp_syst"/>
</dbReference>
<dbReference type="FunFam" id="2.20.130.20:FF:000001">
    <property type="entry name" value="Complement C3"/>
    <property type="match status" value="1"/>
</dbReference>
<dbReference type="PROSITE" id="PS01177">
    <property type="entry name" value="ANAPHYLATOXIN_1"/>
    <property type="match status" value="1"/>
</dbReference>
<dbReference type="InterPro" id="IPR009048">
    <property type="entry name" value="A-macroglobulin_rcpt-bd"/>
</dbReference>
<dbReference type="PROSITE" id="PS01178">
    <property type="entry name" value="ANAPHYLATOXIN_2"/>
    <property type="match status" value="1"/>
</dbReference>
<evidence type="ECO:0000256" key="15">
    <source>
        <dbReference type="ARBA" id="ARBA00093364"/>
    </source>
</evidence>
<dbReference type="Gene3D" id="2.60.40.1940">
    <property type="match status" value="1"/>
</dbReference>
<dbReference type="InterPro" id="IPR000020">
    <property type="entry name" value="Anaphylatoxin/fibulin"/>
</dbReference>
<dbReference type="Gene3D" id="2.60.40.690">
    <property type="entry name" value="Alpha-macroglobulin, receptor-binding domain"/>
    <property type="match status" value="1"/>
</dbReference>
<evidence type="ECO:0000256" key="9">
    <source>
        <dbReference type="ARBA" id="ARBA00022729"/>
    </source>
</evidence>
<dbReference type="SUPFAM" id="SSF49410">
    <property type="entry name" value="Alpha-macroglobulin receptor domain"/>
    <property type="match status" value="1"/>
</dbReference>
<evidence type="ECO:0000256" key="10">
    <source>
        <dbReference type="ARBA" id="ARBA00022875"/>
    </source>
</evidence>